<reference evidence="2 3" key="1">
    <citation type="submission" date="2022-05" db="EMBL/GenBank/DDBJ databases">
        <authorList>
            <consortium name="Genoscope - CEA"/>
            <person name="William W."/>
        </authorList>
    </citation>
    <scope>NUCLEOTIDE SEQUENCE [LARGE SCALE GENOMIC DNA]</scope>
</reference>
<evidence type="ECO:0000313" key="3">
    <source>
        <dbReference type="Proteomes" id="UP001159405"/>
    </source>
</evidence>
<name>A0ABN8QFQ8_9CNID</name>
<comment type="caution">
    <text evidence="2">The sequence shown here is derived from an EMBL/GenBank/DDBJ whole genome shotgun (WGS) entry which is preliminary data.</text>
</comment>
<gene>
    <name evidence="2" type="ORF">PLOB_00005695</name>
</gene>
<accession>A0ABN8QFQ8</accession>
<evidence type="ECO:0000256" key="1">
    <source>
        <dbReference type="SAM" id="Phobius"/>
    </source>
</evidence>
<keyword evidence="1" id="KW-1133">Transmembrane helix</keyword>
<dbReference type="EMBL" id="CALNXK010000125">
    <property type="protein sequence ID" value="CAH3163208.1"/>
    <property type="molecule type" value="Genomic_DNA"/>
</dbReference>
<keyword evidence="3" id="KW-1185">Reference proteome</keyword>
<keyword evidence="1" id="KW-0812">Transmembrane</keyword>
<organism evidence="2 3">
    <name type="scientific">Porites lobata</name>
    <dbReference type="NCBI Taxonomy" id="104759"/>
    <lineage>
        <taxon>Eukaryota</taxon>
        <taxon>Metazoa</taxon>
        <taxon>Cnidaria</taxon>
        <taxon>Anthozoa</taxon>
        <taxon>Hexacorallia</taxon>
        <taxon>Scleractinia</taxon>
        <taxon>Fungiina</taxon>
        <taxon>Poritidae</taxon>
        <taxon>Porites</taxon>
    </lineage>
</organism>
<sequence>MEKYISFSLGGLQFIDSLNFLQASLDSLILEADLEYPAKLHRAYNGYPLAPEKKKIKREWMSAYQKTQKELSRALQKSVVLSQSGDETQEGSQGVARLCSGYKLFDGSDAFPVALLFLAVMVFVKTTVFMTMVHAVGCCDDNLVLHSSFNWFQPVSVLFTIVLTMEANAHYLGGAPYGAVTIGL</sequence>
<dbReference type="Proteomes" id="UP001159405">
    <property type="component" value="Unassembled WGS sequence"/>
</dbReference>
<protein>
    <submittedName>
        <fullName evidence="2">Uncharacterized protein</fullName>
    </submittedName>
</protein>
<keyword evidence="1" id="KW-0472">Membrane</keyword>
<feature type="transmembrane region" description="Helical" evidence="1">
    <location>
        <begin position="113"/>
        <end position="137"/>
    </location>
</feature>
<proteinExistence type="predicted"/>
<evidence type="ECO:0000313" key="2">
    <source>
        <dbReference type="EMBL" id="CAH3163208.1"/>
    </source>
</evidence>